<reference evidence="4" key="1">
    <citation type="submission" date="2014-11" db="EMBL/GenBank/DDBJ databases">
        <title>Hymenobacter sp. DG25B genome submission.</title>
        <authorList>
            <person name="Jung H.-Y."/>
            <person name="Kim M.K."/>
            <person name="Srinivasan S."/>
            <person name="Lim S."/>
        </authorList>
    </citation>
    <scope>NUCLEOTIDE SEQUENCE [LARGE SCALE GENOMIC DNA]</scope>
    <source>
        <strain evidence="4">DY59</strain>
    </source>
</reference>
<dbReference type="Proteomes" id="UP000030634">
    <property type="component" value="Chromosome"/>
</dbReference>
<dbReference type="RefSeq" id="WP_039686107.1">
    <property type="nucleotide sequence ID" value="NZ_CP010028.1"/>
</dbReference>
<keyword evidence="1" id="KW-0812">Transmembrane</keyword>
<feature type="domain" description="Phage shock protein PspC N-terminal" evidence="2">
    <location>
        <begin position="3"/>
        <end position="65"/>
    </location>
</feature>
<dbReference type="KEGG" id="dsw:QR90_16320"/>
<evidence type="ECO:0000313" key="4">
    <source>
        <dbReference type="Proteomes" id="UP000030634"/>
    </source>
</evidence>
<keyword evidence="1" id="KW-1133">Transmembrane helix</keyword>
<evidence type="ECO:0000313" key="3">
    <source>
        <dbReference type="EMBL" id="AIZ46275.1"/>
    </source>
</evidence>
<dbReference type="Pfam" id="PF04024">
    <property type="entry name" value="PspC"/>
    <property type="match status" value="1"/>
</dbReference>
<organism evidence="3 4">
    <name type="scientific">Deinococcus radiopugnans</name>
    <dbReference type="NCBI Taxonomy" id="57497"/>
    <lineage>
        <taxon>Bacteria</taxon>
        <taxon>Thermotogati</taxon>
        <taxon>Deinococcota</taxon>
        <taxon>Deinococci</taxon>
        <taxon>Deinococcales</taxon>
        <taxon>Deinococcaceae</taxon>
        <taxon>Deinococcus</taxon>
    </lineage>
</organism>
<dbReference type="STRING" id="1182571.QR90_16320"/>
<feature type="transmembrane region" description="Helical" evidence="1">
    <location>
        <begin position="33"/>
        <end position="63"/>
    </location>
</feature>
<dbReference type="HOGENOM" id="CLU_2665061_0_0_0"/>
<accession>A0A0A7KJK1</accession>
<dbReference type="EMBL" id="CP010028">
    <property type="protein sequence ID" value="AIZ46275.1"/>
    <property type="molecule type" value="Genomic_DNA"/>
</dbReference>
<name>A0A0A7KJK1_9DEIO</name>
<gene>
    <name evidence="3" type="ORF">QR90_16320</name>
</gene>
<evidence type="ECO:0000259" key="2">
    <source>
        <dbReference type="Pfam" id="PF04024"/>
    </source>
</evidence>
<proteinExistence type="predicted"/>
<sequence length="75" mass="8105">MEKKLIRDMDRKVLGGVVAGLQRSYAPQMDLSLLRVLVAVGGVLIPPLTPVVIVAYGVLWIVAPRSDRMALPPLA</sequence>
<evidence type="ECO:0000256" key="1">
    <source>
        <dbReference type="SAM" id="Phobius"/>
    </source>
</evidence>
<keyword evidence="1" id="KW-0472">Membrane</keyword>
<dbReference type="InterPro" id="IPR007168">
    <property type="entry name" value="Phageshock_PspC_N"/>
</dbReference>
<protein>
    <recommendedName>
        <fullName evidence="2">Phage shock protein PspC N-terminal domain-containing protein</fullName>
    </recommendedName>
</protein>
<dbReference type="AlphaFoldDB" id="A0A0A7KJK1"/>